<dbReference type="InterPro" id="IPR036465">
    <property type="entry name" value="vWFA_dom_sf"/>
</dbReference>
<dbReference type="PANTHER" id="PTHR33608">
    <property type="entry name" value="BLL2464 PROTEIN"/>
    <property type="match status" value="1"/>
</dbReference>
<dbReference type="InterPro" id="IPR002881">
    <property type="entry name" value="DUF58"/>
</dbReference>
<keyword evidence="1" id="KW-1133">Transmembrane helix</keyword>
<organism evidence="3 4">
    <name type="scientific">Leucothrix pacifica</name>
    <dbReference type="NCBI Taxonomy" id="1247513"/>
    <lineage>
        <taxon>Bacteria</taxon>
        <taxon>Pseudomonadati</taxon>
        <taxon>Pseudomonadota</taxon>
        <taxon>Gammaproteobacteria</taxon>
        <taxon>Thiotrichales</taxon>
        <taxon>Thiotrichaceae</taxon>
        <taxon>Leucothrix</taxon>
    </lineage>
</organism>
<comment type="caution">
    <text evidence="3">The sequence shown here is derived from an EMBL/GenBank/DDBJ whole genome shotgun (WGS) entry which is preliminary data.</text>
</comment>
<dbReference type="EMBL" id="QGKM01000018">
    <property type="protein sequence ID" value="PWQ98180.1"/>
    <property type="molecule type" value="Genomic_DNA"/>
</dbReference>
<dbReference type="Pfam" id="PF01882">
    <property type="entry name" value="DUF58"/>
    <property type="match status" value="1"/>
</dbReference>
<feature type="transmembrane region" description="Helical" evidence="1">
    <location>
        <begin position="9"/>
        <end position="27"/>
    </location>
</feature>
<dbReference type="AlphaFoldDB" id="A0A317CPA1"/>
<evidence type="ECO:0000259" key="2">
    <source>
        <dbReference type="Pfam" id="PF01882"/>
    </source>
</evidence>
<dbReference type="Gene3D" id="3.40.50.410">
    <property type="entry name" value="von Willebrand factor, type A domain"/>
    <property type="match status" value="1"/>
</dbReference>
<name>A0A317CPA1_9GAMM</name>
<accession>A0A317CPA1</accession>
<evidence type="ECO:0000313" key="4">
    <source>
        <dbReference type="Proteomes" id="UP000245539"/>
    </source>
</evidence>
<evidence type="ECO:0000313" key="3">
    <source>
        <dbReference type="EMBL" id="PWQ98180.1"/>
    </source>
</evidence>
<keyword evidence="1" id="KW-0472">Membrane</keyword>
<dbReference type="OrthoDB" id="9812729at2"/>
<dbReference type="Proteomes" id="UP000245539">
    <property type="component" value="Unassembled WGS sequence"/>
</dbReference>
<gene>
    <name evidence="3" type="ORF">DKW60_08700</name>
</gene>
<evidence type="ECO:0000256" key="1">
    <source>
        <dbReference type="SAM" id="Phobius"/>
    </source>
</evidence>
<feature type="transmembrane region" description="Helical" evidence="1">
    <location>
        <begin position="33"/>
        <end position="53"/>
    </location>
</feature>
<dbReference type="SUPFAM" id="SSF53300">
    <property type="entry name" value="vWA-like"/>
    <property type="match status" value="1"/>
</dbReference>
<proteinExistence type="predicted"/>
<keyword evidence="4" id="KW-1185">Reference proteome</keyword>
<protein>
    <submittedName>
        <fullName evidence="3">DUF58 domain-containing protein</fullName>
    </submittedName>
</protein>
<reference evidence="3 4" key="1">
    <citation type="submission" date="2018-05" db="EMBL/GenBank/DDBJ databases">
        <title>Leucothrix arctica sp. nov., isolated from Arctic seawater.</title>
        <authorList>
            <person name="Choi A."/>
            <person name="Baek K."/>
        </authorList>
    </citation>
    <scope>NUCLEOTIDE SEQUENCE [LARGE SCALE GENOMIC DNA]</scope>
    <source>
        <strain evidence="3 4">JCM 18388</strain>
    </source>
</reference>
<keyword evidence="1" id="KW-0812">Transmembrane</keyword>
<feature type="domain" description="DUF58" evidence="2">
    <location>
        <begin position="200"/>
        <end position="381"/>
    </location>
</feature>
<dbReference type="PANTHER" id="PTHR33608:SF3">
    <property type="entry name" value="SLR2013 PROTEIN"/>
    <property type="match status" value="1"/>
</dbReference>
<sequence>MTLPIPGTSLYKLLAALTLLALLGSFWSPMILVWQVASGCAMILVLLDLFLLYQRGIPEINREYQNSIPLGVKRTISLIVINHSKYPCTFDLYDHYPLELEAQGLPVHLSLPADGNAKIQYQVTAKARGKYEFIGVQLHLWSRWRFWQRDYRMSLAGEIHVYPNFAAIPHIALLATDNFLSQMGIIKKPRRGQGQDFHQLREYREGDSMRQIDWKATSRIRKVISREYQDERDQEIIFLLDCGHRMRARDAGLSHFDHTLNALLMLSYVALRQGDAVGLNTFGGSSRWASPKKGHHTIQSLLNTVYDLQPGTAAPDYTQAASDLLVRHKKRSLVIILSNIRDEDNAELQAAVGLLKRRHLVLVASLREKALDQNLQDAPIDMTEALRTSAIHHYLQERKAAFDRLSNQGVIAVDVEPQQLGVSLINSYLGIKASGKL</sequence>